<accession>A0A0W8EN44</accession>
<dbReference type="PANTHER" id="PTHR37298">
    <property type="entry name" value="UPF0111 PROTEIN YKAA"/>
    <property type="match status" value="1"/>
</dbReference>
<dbReference type="EMBL" id="LNQE01001745">
    <property type="protein sequence ID" value="KUG10021.1"/>
    <property type="molecule type" value="Genomic_DNA"/>
</dbReference>
<dbReference type="Gene3D" id="1.20.58.220">
    <property type="entry name" value="Phosphate transport system protein phou homolog 2, domain 2"/>
    <property type="match status" value="1"/>
</dbReference>
<evidence type="ECO:0000256" key="1">
    <source>
        <dbReference type="ARBA" id="ARBA00008591"/>
    </source>
</evidence>
<dbReference type="InterPro" id="IPR052912">
    <property type="entry name" value="UPF0111_domain"/>
</dbReference>
<dbReference type="InterPro" id="IPR038078">
    <property type="entry name" value="PhoU-like_sf"/>
</dbReference>
<dbReference type="Pfam" id="PF01865">
    <property type="entry name" value="PhoU_div"/>
    <property type="match status" value="1"/>
</dbReference>
<reference evidence="2" key="1">
    <citation type="journal article" date="2015" name="Proc. Natl. Acad. Sci. U.S.A.">
        <title>Networks of energetic and metabolic interactions define dynamics in microbial communities.</title>
        <authorList>
            <person name="Embree M."/>
            <person name="Liu J.K."/>
            <person name="Al-Bassam M.M."/>
            <person name="Zengler K."/>
        </authorList>
    </citation>
    <scope>NUCLEOTIDE SEQUENCE</scope>
</reference>
<dbReference type="InterPro" id="IPR018445">
    <property type="entry name" value="Put_Phosphate_transp_reg"/>
</dbReference>
<sequence length="209" mass="24208">MGFKEWIVPQDDVFFDLFERLTAVVTLASYRLVDLVEDFSNVRKKVQVIDQLEHEGDKITHEIYEQLNQTFITPLDHEEISRLASALDDIIDYMKNASLRMLNYGIIETDSYMIELARLIQLSVVELEEAVKGIRTLKHPRQIEQRCIEVNRLENLADDVLNHAINELFKSTDALAIIKKKDIYEYLELATDKCEDVANVLSDIAIRHA</sequence>
<name>A0A0W8EN44_9ZZZZ</name>
<comment type="similarity">
    <text evidence="1">Belongs to the UPF0111 family.</text>
</comment>
<comment type="caution">
    <text evidence="2">The sequence shown here is derived from an EMBL/GenBank/DDBJ whole genome shotgun (WGS) entry which is preliminary data.</text>
</comment>
<protein>
    <submittedName>
        <fullName evidence="2">Phosphate transport regulator</fullName>
    </submittedName>
</protein>
<gene>
    <name evidence="2" type="ORF">ASZ90_016575</name>
</gene>
<dbReference type="PANTHER" id="PTHR37298:SF1">
    <property type="entry name" value="UPF0111 PROTEIN YKAA"/>
    <property type="match status" value="1"/>
</dbReference>
<proteinExistence type="inferred from homology"/>
<dbReference type="AlphaFoldDB" id="A0A0W8EN44"/>
<organism evidence="2">
    <name type="scientific">hydrocarbon metagenome</name>
    <dbReference type="NCBI Taxonomy" id="938273"/>
    <lineage>
        <taxon>unclassified sequences</taxon>
        <taxon>metagenomes</taxon>
        <taxon>ecological metagenomes</taxon>
    </lineage>
</organism>
<evidence type="ECO:0000313" key="2">
    <source>
        <dbReference type="EMBL" id="KUG10021.1"/>
    </source>
</evidence>